<dbReference type="KEGG" id="scac:106083225"/>
<dbReference type="OrthoDB" id="1152826at2759"/>
<sequence>MSKIGINGFGRIGRLVLRAAIDKGAQVVAVNDPFIDVEYMVYLFKFDSTHGRFKGTVAAEGGKLVVNGQAITVFSERDPANINWASAGAEYVVESTGVFTTIDKASAHFKGGAKKVIISAPSADAPMFVCGVNLDAYKPDMKVVSNASCTTNCLAPLAKVIHDNWEIVEGLMTTVHATTATQKTVDGPSGKLWRDGRGAAQNIIPASTGAAKAVGKVIPALNGKLTGMAFRVPTPNVSVVDLTVRLGKPANYEAIKAKVLEASNGPMKGILGYTDEEVVSTDFVSDTHSSVFDAKAGISLNDQFVKLISWYDNEFGYSNRVIDLIKYMQSKD</sequence>
<dbReference type="PROSITE" id="PS00071">
    <property type="entry name" value="GAPDH"/>
    <property type="match status" value="1"/>
</dbReference>
<dbReference type="PANTHER" id="PTHR10836">
    <property type="entry name" value="GLYCERALDEHYDE 3-PHOSPHATE DEHYDROGENASE"/>
    <property type="match status" value="1"/>
</dbReference>
<comment type="subunit">
    <text evidence="3 13">Homotetramer.</text>
</comment>
<evidence type="ECO:0000313" key="15">
    <source>
        <dbReference type="EnsemblMetazoa" id="SCAU010584-PA"/>
    </source>
</evidence>
<evidence type="ECO:0000256" key="6">
    <source>
        <dbReference type="ARBA" id="ARBA00023152"/>
    </source>
</evidence>
<dbReference type="GO" id="GO:0005829">
    <property type="term" value="C:cytosol"/>
    <property type="evidence" value="ECO:0007669"/>
    <property type="project" value="TreeGrafter"/>
</dbReference>
<evidence type="ECO:0000313" key="16">
    <source>
        <dbReference type="Proteomes" id="UP000095300"/>
    </source>
</evidence>
<dbReference type="GO" id="GO:0051287">
    <property type="term" value="F:NAD binding"/>
    <property type="evidence" value="ECO:0007669"/>
    <property type="project" value="UniProtKB-UniRule"/>
</dbReference>
<feature type="binding site" evidence="10">
    <location>
        <position position="119"/>
    </location>
    <ligand>
        <name>NAD(+)</name>
        <dbReference type="ChEBI" id="CHEBI:57540"/>
    </ligand>
</feature>
<accession>A0A1I8PS09</accession>
<dbReference type="InterPro" id="IPR036291">
    <property type="entry name" value="NAD(P)-bd_dom_sf"/>
</dbReference>
<comment type="similarity">
    <text evidence="2 12">Belongs to the glyceraldehyde-3-phosphate dehydrogenase family.</text>
</comment>
<keyword evidence="6 13" id="KW-0324">Glycolysis</keyword>
<reference evidence="15" key="1">
    <citation type="submission" date="2020-05" db="UniProtKB">
        <authorList>
            <consortium name="EnsemblMetazoa"/>
        </authorList>
    </citation>
    <scope>IDENTIFICATION</scope>
    <source>
        <strain evidence="15">USDA</strain>
    </source>
</reference>
<evidence type="ECO:0000256" key="10">
    <source>
        <dbReference type="PIRSR" id="PIRSR000149-3"/>
    </source>
</evidence>
<evidence type="ECO:0000256" key="9">
    <source>
        <dbReference type="PIRSR" id="PIRSR000149-2"/>
    </source>
</evidence>
<dbReference type="AlphaFoldDB" id="A0A1I8PS09"/>
<evidence type="ECO:0000256" key="11">
    <source>
        <dbReference type="PIRSR" id="PIRSR000149-4"/>
    </source>
</evidence>
<feature type="site" description="Activates thiol group during catalysis" evidence="11">
    <location>
        <position position="176"/>
    </location>
</feature>
<feature type="binding site" evidence="10">
    <location>
        <position position="32"/>
    </location>
    <ligand>
        <name>NAD(+)</name>
        <dbReference type="ChEBI" id="CHEBI:57540"/>
    </ligand>
</feature>
<dbReference type="FunFam" id="3.30.360.10:FF:000001">
    <property type="entry name" value="Glyceraldehyde-3-phosphate dehydrogenase"/>
    <property type="match status" value="1"/>
</dbReference>
<dbReference type="GO" id="GO:0050661">
    <property type="term" value="F:NADP binding"/>
    <property type="evidence" value="ECO:0007669"/>
    <property type="project" value="InterPro"/>
</dbReference>
<feature type="active site" description="Nucleophile" evidence="8">
    <location>
        <position position="149"/>
    </location>
</feature>
<evidence type="ECO:0000256" key="8">
    <source>
        <dbReference type="PIRSR" id="PIRSR000149-1"/>
    </source>
</evidence>
<evidence type="ECO:0000256" key="4">
    <source>
        <dbReference type="ARBA" id="ARBA00023002"/>
    </source>
</evidence>
<dbReference type="UniPathway" id="UPA00109">
    <property type="reaction ID" value="UER00184"/>
</dbReference>
<comment type="catalytic activity">
    <reaction evidence="7 13">
        <text>D-glyceraldehyde 3-phosphate + phosphate + NAD(+) = (2R)-3-phospho-glyceroyl phosphate + NADH + H(+)</text>
        <dbReference type="Rhea" id="RHEA:10300"/>
        <dbReference type="ChEBI" id="CHEBI:15378"/>
        <dbReference type="ChEBI" id="CHEBI:43474"/>
        <dbReference type="ChEBI" id="CHEBI:57540"/>
        <dbReference type="ChEBI" id="CHEBI:57604"/>
        <dbReference type="ChEBI" id="CHEBI:57945"/>
        <dbReference type="ChEBI" id="CHEBI:59776"/>
        <dbReference type="EC" id="1.2.1.12"/>
    </reaction>
</comment>
<feature type="binding site" evidence="9">
    <location>
        <position position="179"/>
    </location>
    <ligand>
        <name>D-glyceraldehyde 3-phosphate</name>
        <dbReference type="ChEBI" id="CHEBI:59776"/>
    </ligand>
</feature>
<dbReference type="STRING" id="35570.A0A1I8PS09"/>
<dbReference type="CDD" id="cd18126">
    <property type="entry name" value="GAPDH_I_C"/>
    <property type="match status" value="1"/>
</dbReference>
<keyword evidence="4 13" id="KW-0560">Oxidoreductase</keyword>
<dbReference type="VEuPathDB" id="VectorBase:SCAU010584"/>
<dbReference type="InterPro" id="IPR020830">
    <property type="entry name" value="GlycerAld_3-P_DH_AS"/>
</dbReference>
<feature type="binding site" evidence="9">
    <location>
        <position position="231"/>
    </location>
    <ligand>
        <name>D-glyceraldehyde 3-phosphate</name>
        <dbReference type="ChEBI" id="CHEBI:59776"/>
    </ligand>
</feature>
<dbReference type="InterPro" id="IPR020831">
    <property type="entry name" value="GlycerAld/Erythrose_P_DH"/>
</dbReference>
<dbReference type="Gene3D" id="3.40.50.720">
    <property type="entry name" value="NAD(P)-binding Rossmann-like Domain"/>
    <property type="match status" value="1"/>
</dbReference>
<dbReference type="InterPro" id="IPR020828">
    <property type="entry name" value="GlycerAld_3-P_DH_NAD(P)-bd"/>
</dbReference>
<dbReference type="SUPFAM" id="SSF51735">
    <property type="entry name" value="NAD(P)-binding Rossmann-fold domains"/>
    <property type="match status" value="1"/>
</dbReference>
<dbReference type="Pfam" id="PF00044">
    <property type="entry name" value="Gp_dh_N"/>
    <property type="match status" value="1"/>
</dbReference>
<evidence type="ECO:0000256" key="12">
    <source>
        <dbReference type="RuleBase" id="RU000397"/>
    </source>
</evidence>
<name>A0A1I8PS09_STOCA</name>
<evidence type="ECO:0000256" key="2">
    <source>
        <dbReference type="ARBA" id="ARBA00007406"/>
    </source>
</evidence>
<gene>
    <name evidence="15" type="primary">106083225</name>
</gene>
<evidence type="ECO:0000256" key="13">
    <source>
        <dbReference type="RuleBase" id="RU361160"/>
    </source>
</evidence>
<evidence type="ECO:0000256" key="5">
    <source>
        <dbReference type="ARBA" id="ARBA00023027"/>
    </source>
</evidence>
<dbReference type="NCBIfam" id="TIGR01534">
    <property type="entry name" value="GAPDH-I"/>
    <property type="match status" value="1"/>
</dbReference>
<dbReference type="GO" id="GO:0004365">
    <property type="term" value="F:glyceraldehyde-3-phosphate dehydrogenase (NAD+) (phosphorylating) activity"/>
    <property type="evidence" value="ECO:0007669"/>
    <property type="project" value="UniProtKB-UniRule"/>
</dbReference>
<dbReference type="Gene3D" id="3.30.360.10">
    <property type="entry name" value="Dihydrodipicolinate Reductase, domain 2"/>
    <property type="match status" value="1"/>
</dbReference>
<comment type="pathway">
    <text evidence="1 13">Carbohydrate degradation; glycolysis; pyruvate from D-glyceraldehyde 3-phosphate: step 1/5.</text>
</comment>
<proteinExistence type="inferred from homology"/>
<evidence type="ECO:0000259" key="14">
    <source>
        <dbReference type="SMART" id="SM00846"/>
    </source>
</evidence>
<dbReference type="PIRSF" id="PIRSF000149">
    <property type="entry name" value="GAP_DH"/>
    <property type="match status" value="1"/>
</dbReference>
<feature type="binding site" evidence="10">
    <location>
        <begin position="11"/>
        <end position="12"/>
    </location>
    <ligand>
        <name>NAD(+)</name>
        <dbReference type="ChEBI" id="CHEBI:57540"/>
    </ligand>
</feature>
<dbReference type="InterPro" id="IPR020829">
    <property type="entry name" value="GlycerAld_3-P_DH_cat"/>
</dbReference>
<dbReference type="GO" id="GO:0006096">
    <property type="term" value="P:glycolytic process"/>
    <property type="evidence" value="ECO:0007669"/>
    <property type="project" value="UniProtKB-UniPathway"/>
</dbReference>
<feature type="binding site" evidence="9">
    <location>
        <begin position="208"/>
        <end position="209"/>
    </location>
    <ligand>
        <name>D-glyceraldehyde 3-phosphate</name>
        <dbReference type="ChEBI" id="CHEBI:59776"/>
    </ligand>
</feature>
<dbReference type="GO" id="GO:0019682">
    <property type="term" value="P:glyceraldehyde-3-phosphate metabolic process"/>
    <property type="evidence" value="ECO:0007669"/>
    <property type="project" value="UniProtKB-ARBA"/>
</dbReference>
<dbReference type="PANTHER" id="PTHR10836:SF76">
    <property type="entry name" value="GLYCERALDEHYDE-3-PHOSPHATE DEHYDROGENASE-RELATED"/>
    <property type="match status" value="1"/>
</dbReference>
<dbReference type="SUPFAM" id="SSF55347">
    <property type="entry name" value="Glyceraldehyde-3-phosphate dehydrogenase-like, C-terminal domain"/>
    <property type="match status" value="1"/>
</dbReference>
<dbReference type="EnsemblMetazoa" id="SCAU010584-RA">
    <property type="protein sequence ID" value="SCAU010584-PA"/>
    <property type="gene ID" value="SCAU010584"/>
</dbReference>
<keyword evidence="16" id="KW-1185">Reference proteome</keyword>
<feature type="domain" description="Glyceraldehyde 3-phosphate dehydrogenase NAD(P) binding" evidence="14">
    <location>
        <begin position="2"/>
        <end position="149"/>
    </location>
</feature>
<protein>
    <recommendedName>
        <fullName evidence="13">Glyceraldehyde-3-phosphate dehydrogenase</fullName>
        <ecNumber evidence="13">1.2.1.12</ecNumber>
    </recommendedName>
</protein>
<dbReference type="InterPro" id="IPR006424">
    <property type="entry name" value="Glyceraldehyde-3-P_DH_1"/>
</dbReference>
<evidence type="ECO:0000256" key="1">
    <source>
        <dbReference type="ARBA" id="ARBA00004869"/>
    </source>
</evidence>
<keyword evidence="5 10" id="KW-0520">NAD</keyword>
<dbReference type="EC" id="1.2.1.12" evidence="13"/>
<feature type="binding site" evidence="10">
    <location>
        <position position="313"/>
    </location>
    <ligand>
        <name>NAD(+)</name>
        <dbReference type="ChEBI" id="CHEBI:57540"/>
    </ligand>
</feature>
<feature type="binding site" evidence="10">
    <location>
        <position position="77"/>
    </location>
    <ligand>
        <name>NAD(+)</name>
        <dbReference type="ChEBI" id="CHEBI:57540"/>
    </ligand>
</feature>
<organism evidence="15 16">
    <name type="scientific">Stomoxys calcitrans</name>
    <name type="common">Stable fly</name>
    <name type="synonym">Conops calcitrans</name>
    <dbReference type="NCBI Taxonomy" id="35570"/>
    <lineage>
        <taxon>Eukaryota</taxon>
        <taxon>Metazoa</taxon>
        <taxon>Ecdysozoa</taxon>
        <taxon>Arthropoda</taxon>
        <taxon>Hexapoda</taxon>
        <taxon>Insecta</taxon>
        <taxon>Pterygota</taxon>
        <taxon>Neoptera</taxon>
        <taxon>Endopterygota</taxon>
        <taxon>Diptera</taxon>
        <taxon>Brachycera</taxon>
        <taxon>Muscomorpha</taxon>
        <taxon>Muscoidea</taxon>
        <taxon>Muscidae</taxon>
        <taxon>Stomoxys</taxon>
    </lineage>
</organism>
<evidence type="ECO:0000256" key="7">
    <source>
        <dbReference type="ARBA" id="ARBA00047698"/>
    </source>
</evidence>
<dbReference type="CDD" id="cd05214">
    <property type="entry name" value="GAPDH_I_N"/>
    <property type="match status" value="1"/>
</dbReference>
<dbReference type="GO" id="GO:0006006">
    <property type="term" value="P:glucose metabolic process"/>
    <property type="evidence" value="ECO:0007669"/>
    <property type="project" value="InterPro"/>
</dbReference>
<evidence type="ECO:0000256" key="3">
    <source>
        <dbReference type="ARBA" id="ARBA00011881"/>
    </source>
</evidence>
<keyword evidence="10" id="KW-0547">Nucleotide-binding</keyword>
<feature type="binding site" evidence="9">
    <location>
        <begin position="148"/>
        <end position="150"/>
    </location>
    <ligand>
        <name>D-glyceraldehyde 3-phosphate</name>
        <dbReference type="ChEBI" id="CHEBI:59776"/>
    </ligand>
</feature>
<dbReference type="Proteomes" id="UP000095300">
    <property type="component" value="Unassembled WGS sequence"/>
</dbReference>
<dbReference type="Pfam" id="PF02800">
    <property type="entry name" value="Gp_dh_C"/>
    <property type="match status" value="1"/>
</dbReference>
<dbReference type="SMART" id="SM00846">
    <property type="entry name" value="Gp_dh_N"/>
    <property type="match status" value="1"/>
</dbReference>
<dbReference type="PRINTS" id="PR00078">
    <property type="entry name" value="G3PDHDRGNASE"/>
</dbReference>
<dbReference type="FunFam" id="3.40.50.720:FF:000266">
    <property type="entry name" value="Glyceraldehyde-3-phosphate dehydrogenase"/>
    <property type="match status" value="1"/>
</dbReference>